<dbReference type="GO" id="GO:0003723">
    <property type="term" value="F:RNA binding"/>
    <property type="evidence" value="ECO:0007669"/>
    <property type="project" value="InterPro"/>
</dbReference>
<evidence type="ECO:0000256" key="7">
    <source>
        <dbReference type="RuleBase" id="RU363062"/>
    </source>
</evidence>
<dbReference type="Gene3D" id="3.30.70.270">
    <property type="match status" value="1"/>
</dbReference>
<dbReference type="PROSITE" id="PS50507">
    <property type="entry name" value="RDRP_SSRNA_POS"/>
    <property type="match status" value="1"/>
</dbReference>
<evidence type="ECO:0000256" key="6">
    <source>
        <dbReference type="ARBA" id="ARBA00022953"/>
    </source>
</evidence>
<proteinExistence type="predicted"/>
<evidence type="ECO:0000256" key="5">
    <source>
        <dbReference type="ARBA" id="ARBA00022741"/>
    </source>
</evidence>
<protein>
    <recommendedName>
        <fullName evidence="1 7">RNA-directed RNA polymerase</fullName>
        <ecNumber evidence="1 7">2.7.7.48</ecNumber>
    </recommendedName>
</protein>
<keyword evidence="3 7" id="KW-0808">Transferase</keyword>
<keyword evidence="4 7" id="KW-0548">Nucleotidyltransferase</keyword>
<dbReference type="SUPFAM" id="SSF56672">
    <property type="entry name" value="DNA/RNA polymerases"/>
    <property type="match status" value="1"/>
</dbReference>
<dbReference type="GO" id="GO:0039694">
    <property type="term" value="P:viral RNA genome replication"/>
    <property type="evidence" value="ECO:0007669"/>
    <property type="project" value="InterPro"/>
</dbReference>
<organism evidence="9">
    <name type="scientific">Switchgrass umbra-like virus 2</name>
    <dbReference type="NCBI Taxonomy" id="3233124"/>
    <lineage>
        <taxon>Viruses</taxon>
        <taxon>Riboviria</taxon>
        <taxon>Orthornavirae</taxon>
        <taxon>Kitrinoviricota</taxon>
        <taxon>Tolucaviricetes</taxon>
        <taxon>Tolivirales</taxon>
        <taxon>Tombusviridae</taxon>
    </lineage>
</organism>
<sequence>MDHSICRGCCHWGAAFLQWVVTRFPGVSVPYTPPTDAPYIRLRDRAATLFKPRSSCSMNNGFVHEAYRVHDHSMANLLRGFCTRVWRYKGEEPLPCKITRWPKFERDLRGFPCAALSYQAVVDTALPRRRKLLQAAADSLLLTPICTRDAAVSTFIKAEKFNWTSKPNADPRLIQPRSNRFLVAHGRYIKAIEKKIYLAMSRLQHHPMVAKGFNAEQTGTLLRQKWEMFKDPVCIGLDASRFDQHVSQDMLKATHRIYRRFIDSAEFRRLCELQLRNVGYARCPEGGFKYDVQGRRMSGDMDTSLGNCVIMCAITYEFCKGWGQIFNNGDDCIIICERNNAPNRQDLELHYAQYGFRIEVEPTVDVFERVEFCQTQPVWAGRWVMTRAPAMMAKDLTYIGPRESRTQWLDAIGQCGLALTDGVPMMSAFYASLLTPGVRRKGIKNSMLYSCGFTRLAEGMTYQARPITAGARLSFYRAFGVEPQMQYAAELAMAPAGLITNLDETSYCVHLKTSIQYGTSAKSTEVATATTET</sequence>
<evidence type="ECO:0000256" key="4">
    <source>
        <dbReference type="ARBA" id="ARBA00022695"/>
    </source>
</evidence>
<evidence type="ECO:0000313" key="9">
    <source>
        <dbReference type="EMBL" id="XCN99616.1"/>
    </source>
</evidence>
<keyword evidence="5 7" id="KW-0547">Nucleotide-binding</keyword>
<dbReference type="EC" id="2.7.7.48" evidence="1 7"/>
<dbReference type="InterPro" id="IPR007094">
    <property type="entry name" value="RNA-dir_pol_PSvirus"/>
</dbReference>
<feature type="domain" description="RdRp catalytic" evidence="8">
    <location>
        <begin position="232"/>
        <end position="344"/>
    </location>
</feature>
<name>A0AAU8MHA0_9TOMB</name>
<accession>A0AAU8MHA0</accession>
<comment type="catalytic activity">
    <reaction evidence="7">
        <text>RNA(n) + a ribonucleoside 5'-triphosphate = RNA(n+1) + diphosphate</text>
        <dbReference type="Rhea" id="RHEA:21248"/>
        <dbReference type="Rhea" id="RHEA-COMP:14527"/>
        <dbReference type="Rhea" id="RHEA-COMP:17342"/>
        <dbReference type="ChEBI" id="CHEBI:33019"/>
        <dbReference type="ChEBI" id="CHEBI:61557"/>
        <dbReference type="ChEBI" id="CHEBI:140395"/>
        <dbReference type="EC" id="2.7.7.48"/>
    </reaction>
</comment>
<evidence type="ECO:0000256" key="3">
    <source>
        <dbReference type="ARBA" id="ARBA00022679"/>
    </source>
</evidence>
<evidence type="ECO:0000259" key="8">
    <source>
        <dbReference type="PROSITE" id="PS50507"/>
    </source>
</evidence>
<keyword evidence="2 7" id="KW-0696">RNA-directed RNA polymerase</keyword>
<dbReference type="GO" id="GO:0000166">
    <property type="term" value="F:nucleotide binding"/>
    <property type="evidence" value="ECO:0007669"/>
    <property type="project" value="UniProtKB-KW"/>
</dbReference>
<evidence type="ECO:0000256" key="2">
    <source>
        <dbReference type="ARBA" id="ARBA00022484"/>
    </source>
</evidence>
<dbReference type="InterPro" id="IPR002166">
    <property type="entry name" value="RNA_pol_HCV"/>
</dbReference>
<dbReference type="InterPro" id="IPR043502">
    <property type="entry name" value="DNA/RNA_pol_sf"/>
</dbReference>
<dbReference type="EMBL" id="PP996019">
    <property type="protein sequence ID" value="XCN99616.1"/>
    <property type="molecule type" value="Genomic_RNA"/>
</dbReference>
<dbReference type="InterPro" id="IPR043128">
    <property type="entry name" value="Rev_trsase/Diguanyl_cyclase"/>
</dbReference>
<reference evidence="9" key="1">
    <citation type="submission" date="2024-07" db="EMBL/GenBank/DDBJ databases">
        <title>Metagenomic identification of novel viruses for potential beneficial use in switchgrass (Panicum virgatum L.), a developing bioenergy feedstock.</title>
        <authorList>
            <person name="Maclot F."/>
            <person name="Cole E."/>
            <person name="Ryskamp M."/>
            <person name="Nakasato K."/>
            <person name="Malmstrom C.M."/>
        </authorList>
    </citation>
    <scope>NUCLEOTIDE SEQUENCE</scope>
    <source>
        <strain evidence="9">MI-02B</strain>
    </source>
</reference>
<dbReference type="GO" id="GO:0003968">
    <property type="term" value="F:RNA-directed RNA polymerase activity"/>
    <property type="evidence" value="ECO:0007669"/>
    <property type="project" value="UniProtKB-KW"/>
</dbReference>
<evidence type="ECO:0000256" key="1">
    <source>
        <dbReference type="ARBA" id="ARBA00012494"/>
    </source>
</evidence>
<dbReference type="Pfam" id="PF00998">
    <property type="entry name" value="RdRP_3"/>
    <property type="match status" value="1"/>
</dbReference>
<keyword evidence="6 7" id="KW-0693">Viral RNA replication</keyword>